<protein>
    <submittedName>
        <fullName evidence="5">ZP domain-containing protein</fullName>
    </submittedName>
</protein>
<dbReference type="WBParaSite" id="PSAMB.scaffold1804size27738.g15031.t1">
    <property type="protein sequence ID" value="PSAMB.scaffold1804size27738.g15031.t1"/>
    <property type="gene ID" value="PSAMB.scaffold1804size27738.g15031"/>
</dbReference>
<organism evidence="4 5">
    <name type="scientific">Plectus sambesii</name>
    <dbReference type="NCBI Taxonomy" id="2011161"/>
    <lineage>
        <taxon>Eukaryota</taxon>
        <taxon>Metazoa</taxon>
        <taxon>Ecdysozoa</taxon>
        <taxon>Nematoda</taxon>
        <taxon>Chromadorea</taxon>
        <taxon>Plectida</taxon>
        <taxon>Plectina</taxon>
        <taxon>Plectoidea</taxon>
        <taxon>Plectidae</taxon>
        <taxon>Plectus</taxon>
    </lineage>
</organism>
<evidence type="ECO:0000313" key="5">
    <source>
        <dbReference type="WBParaSite" id="PSAMB.scaffold1804size27738.g15031.t1"/>
    </source>
</evidence>
<feature type="coiled-coil region" evidence="1">
    <location>
        <begin position="195"/>
        <end position="222"/>
    </location>
</feature>
<dbReference type="InterPro" id="IPR042235">
    <property type="entry name" value="ZP-C_dom"/>
</dbReference>
<feature type="chain" id="PRO_5037271746" evidence="2">
    <location>
        <begin position="19"/>
        <end position="232"/>
    </location>
</feature>
<proteinExistence type="predicted"/>
<evidence type="ECO:0000256" key="1">
    <source>
        <dbReference type="SAM" id="Coils"/>
    </source>
</evidence>
<evidence type="ECO:0000256" key="2">
    <source>
        <dbReference type="SAM" id="SignalP"/>
    </source>
</evidence>
<feature type="signal peptide" evidence="2">
    <location>
        <begin position="1"/>
        <end position="18"/>
    </location>
</feature>
<keyword evidence="1" id="KW-0175">Coiled coil</keyword>
<feature type="domain" description="ZP" evidence="3">
    <location>
        <begin position="1"/>
        <end position="161"/>
    </location>
</feature>
<keyword evidence="2" id="KW-0732">Signal</keyword>
<reference evidence="5" key="1">
    <citation type="submission" date="2022-11" db="UniProtKB">
        <authorList>
            <consortium name="WormBaseParasite"/>
        </authorList>
    </citation>
    <scope>IDENTIFICATION</scope>
</reference>
<sequence>MIRCFCLITYLLLTKVAGQVKLSIDLCRTNIKLEDCSRTMRIDEMGTYPFTQREERLYFKISADEHNANSAALYWPYNCYLLGVNEAASVNNIIVEKGCPKRGQMSISMDNTNPIKVGFVLSRIVGTKDIQESMHIKCEVAECTTLNNCPRSRCGVNERAGARKEWTEPLITAISKGYLFLENFRVVTPPVLPVEIEDEAQAEQCRTKMKELRNECGMLVNELLILPEEMKK</sequence>
<dbReference type="PROSITE" id="PS51034">
    <property type="entry name" value="ZP_2"/>
    <property type="match status" value="1"/>
</dbReference>
<name>A0A914VF16_9BILA</name>
<dbReference type="AlphaFoldDB" id="A0A914VF16"/>
<keyword evidence="4" id="KW-1185">Reference proteome</keyword>
<dbReference type="Proteomes" id="UP000887566">
    <property type="component" value="Unplaced"/>
</dbReference>
<dbReference type="Gene3D" id="2.60.40.4100">
    <property type="entry name" value="Zona pellucida, ZP-C domain"/>
    <property type="match status" value="1"/>
</dbReference>
<dbReference type="InterPro" id="IPR001507">
    <property type="entry name" value="ZP_dom"/>
</dbReference>
<evidence type="ECO:0000313" key="4">
    <source>
        <dbReference type="Proteomes" id="UP000887566"/>
    </source>
</evidence>
<evidence type="ECO:0000259" key="3">
    <source>
        <dbReference type="PROSITE" id="PS51034"/>
    </source>
</evidence>
<accession>A0A914VF16</accession>